<gene>
    <name evidence="1" type="ORF">CMV_018367</name>
</gene>
<organism evidence="1 2">
    <name type="scientific">Castanea mollissima</name>
    <name type="common">Chinese chestnut</name>
    <dbReference type="NCBI Taxonomy" id="60419"/>
    <lineage>
        <taxon>Eukaryota</taxon>
        <taxon>Viridiplantae</taxon>
        <taxon>Streptophyta</taxon>
        <taxon>Embryophyta</taxon>
        <taxon>Tracheophyta</taxon>
        <taxon>Spermatophyta</taxon>
        <taxon>Magnoliopsida</taxon>
        <taxon>eudicotyledons</taxon>
        <taxon>Gunneridae</taxon>
        <taxon>Pentapetalae</taxon>
        <taxon>rosids</taxon>
        <taxon>fabids</taxon>
        <taxon>Fagales</taxon>
        <taxon>Fagaceae</taxon>
        <taxon>Castanea</taxon>
    </lineage>
</organism>
<sequence length="86" mass="9696">MKLCDLDWKLSISFHHGCDVSRSYVPVLETPHDSGFEIESNAIARYVTRLKTDNPLYGSSHIDYTQVIKLDHGVQICGHVSPIPEN</sequence>
<keyword evidence="2" id="KW-1185">Reference proteome</keyword>
<accession>A0A8J4QRE0</accession>
<comment type="caution">
    <text evidence="1">The sequence shown here is derived from an EMBL/GenBank/DDBJ whole genome shotgun (WGS) entry which is preliminary data.</text>
</comment>
<dbReference type="Proteomes" id="UP000737018">
    <property type="component" value="Unassembled WGS sequence"/>
</dbReference>
<dbReference type="OrthoDB" id="249703at2759"/>
<proteinExistence type="predicted"/>
<reference evidence="1" key="1">
    <citation type="submission" date="2020-03" db="EMBL/GenBank/DDBJ databases">
        <title>Castanea mollissima Vanexum genome sequencing.</title>
        <authorList>
            <person name="Staton M."/>
        </authorList>
    </citation>
    <scope>NUCLEOTIDE SEQUENCE</scope>
    <source>
        <tissue evidence="1">Leaf</tissue>
    </source>
</reference>
<evidence type="ECO:0000313" key="2">
    <source>
        <dbReference type="Proteomes" id="UP000737018"/>
    </source>
</evidence>
<dbReference type="EMBL" id="JRKL02003066">
    <property type="protein sequence ID" value="KAF3956508.1"/>
    <property type="molecule type" value="Genomic_DNA"/>
</dbReference>
<evidence type="ECO:0000313" key="1">
    <source>
        <dbReference type="EMBL" id="KAF3956508.1"/>
    </source>
</evidence>
<protein>
    <recommendedName>
        <fullName evidence="3">GST N-terminal domain-containing protein</fullName>
    </recommendedName>
</protein>
<dbReference type="AlphaFoldDB" id="A0A8J4QRE0"/>
<evidence type="ECO:0008006" key="3">
    <source>
        <dbReference type="Google" id="ProtNLM"/>
    </source>
</evidence>
<name>A0A8J4QRE0_9ROSI</name>